<proteinExistence type="predicted"/>
<reference evidence="1 2" key="1">
    <citation type="submission" date="2016-07" db="EMBL/GenBank/DDBJ databases">
        <title>Pervasive Adenine N6-methylation of Active Genes in Fungi.</title>
        <authorList>
            <consortium name="DOE Joint Genome Institute"/>
            <person name="Mondo S.J."/>
            <person name="Dannebaum R.O."/>
            <person name="Kuo R.C."/>
            <person name="Labutti K."/>
            <person name="Haridas S."/>
            <person name="Kuo A."/>
            <person name="Salamov A."/>
            <person name="Ahrendt S.R."/>
            <person name="Lipzen A."/>
            <person name="Sullivan W."/>
            <person name="Andreopoulos W.B."/>
            <person name="Clum A."/>
            <person name="Lindquist E."/>
            <person name="Daum C."/>
            <person name="Ramamoorthy G.K."/>
            <person name="Gryganskyi A."/>
            <person name="Culley D."/>
            <person name="Magnuson J.K."/>
            <person name="James T.Y."/>
            <person name="O'Malley M.A."/>
            <person name="Stajich J.E."/>
            <person name="Spatafora J.W."/>
            <person name="Visel A."/>
            <person name="Grigoriev I.V."/>
        </authorList>
    </citation>
    <scope>NUCLEOTIDE SEQUENCE [LARGE SCALE GENOMIC DNA]</scope>
    <source>
        <strain evidence="1 2">PL171</strain>
    </source>
</reference>
<evidence type="ECO:0000313" key="2">
    <source>
        <dbReference type="Proteomes" id="UP000193411"/>
    </source>
</evidence>
<organism evidence="1 2">
    <name type="scientific">Catenaria anguillulae PL171</name>
    <dbReference type="NCBI Taxonomy" id="765915"/>
    <lineage>
        <taxon>Eukaryota</taxon>
        <taxon>Fungi</taxon>
        <taxon>Fungi incertae sedis</taxon>
        <taxon>Blastocladiomycota</taxon>
        <taxon>Blastocladiomycetes</taxon>
        <taxon>Blastocladiales</taxon>
        <taxon>Catenariaceae</taxon>
        <taxon>Catenaria</taxon>
    </lineage>
</organism>
<sequence length="95" mass="10531">MPARQAEAAMQRAPASAGASCRAARPISCRFLPTDCSSLEAASQADWFSSQRFKPDEATLNEDKNLRSLAFTTAERYGFEPPRPRPYTWSFGLTL</sequence>
<dbReference type="Proteomes" id="UP000193411">
    <property type="component" value="Unassembled WGS sequence"/>
</dbReference>
<protein>
    <submittedName>
        <fullName evidence="1">Uncharacterized protein</fullName>
    </submittedName>
</protein>
<name>A0A1Y2H8V3_9FUNG</name>
<dbReference type="AlphaFoldDB" id="A0A1Y2H8V3"/>
<gene>
    <name evidence="1" type="ORF">BCR44DRAFT_1450249</name>
</gene>
<keyword evidence="2" id="KW-1185">Reference proteome</keyword>
<comment type="caution">
    <text evidence="1">The sequence shown here is derived from an EMBL/GenBank/DDBJ whole genome shotgun (WGS) entry which is preliminary data.</text>
</comment>
<evidence type="ECO:0000313" key="1">
    <source>
        <dbReference type="EMBL" id="ORZ29472.1"/>
    </source>
</evidence>
<accession>A0A1Y2H8V3</accession>
<dbReference type="EMBL" id="MCFL01000176">
    <property type="protein sequence ID" value="ORZ29472.1"/>
    <property type="molecule type" value="Genomic_DNA"/>
</dbReference>